<dbReference type="Gene3D" id="2.120.10.80">
    <property type="entry name" value="Kelch-type beta propeller"/>
    <property type="match status" value="2"/>
</dbReference>
<evidence type="ECO:0000256" key="7">
    <source>
        <dbReference type="ARBA" id="ARBA00023277"/>
    </source>
</evidence>
<dbReference type="InterPro" id="IPR013785">
    <property type="entry name" value="Aldolase_TIM"/>
</dbReference>
<dbReference type="Proteomes" id="UP001152766">
    <property type="component" value="Unassembled WGS sequence"/>
</dbReference>
<keyword evidence="7" id="KW-0119">Carbohydrate metabolism</keyword>
<evidence type="ECO:0000256" key="3">
    <source>
        <dbReference type="ARBA" id="ARBA00022692"/>
    </source>
</evidence>
<evidence type="ECO:0000313" key="11">
    <source>
        <dbReference type="EMBL" id="MDG0861891.1"/>
    </source>
</evidence>
<dbReference type="InterPro" id="IPR002220">
    <property type="entry name" value="DapA-like"/>
</dbReference>
<keyword evidence="6" id="KW-0456">Lyase</keyword>
<dbReference type="GO" id="GO:0005737">
    <property type="term" value="C:cytoplasm"/>
    <property type="evidence" value="ECO:0007669"/>
    <property type="project" value="UniProtKB-SubCell"/>
</dbReference>
<evidence type="ECO:0000256" key="8">
    <source>
        <dbReference type="SAM" id="Phobius"/>
    </source>
</evidence>
<reference evidence="11" key="1">
    <citation type="submission" date="2019-02" db="EMBL/GenBank/DDBJ databases">
        <title>Draft genome of the type strain Pelomonas aquatica CCUG 52575T.</title>
        <authorList>
            <person name="Gomila M."/>
            <person name="Lalucat J."/>
        </authorList>
    </citation>
    <scope>NUCLEOTIDE SEQUENCE</scope>
    <source>
        <strain evidence="11">CCUG 52575</strain>
    </source>
</reference>
<dbReference type="InterPro" id="IPR011701">
    <property type="entry name" value="MFS"/>
</dbReference>
<protein>
    <submittedName>
        <fullName evidence="11">MFS transporter</fullName>
    </submittedName>
</protein>
<proteinExistence type="predicted"/>
<dbReference type="PROSITE" id="PS50850">
    <property type="entry name" value="MFS"/>
    <property type="match status" value="1"/>
</dbReference>
<feature type="transmembrane region" description="Helical" evidence="8">
    <location>
        <begin position="508"/>
        <end position="529"/>
    </location>
</feature>
<feature type="chain" id="PRO_5040780672" evidence="9">
    <location>
        <begin position="27"/>
        <end position="896"/>
    </location>
</feature>
<dbReference type="EMBL" id="SGUG01000006">
    <property type="protein sequence ID" value="MDG0861891.1"/>
    <property type="molecule type" value="Genomic_DNA"/>
</dbReference>
<dbReference type="GO" id="GO:0016829">
    <property type="term" value="F:lyase activity"/>
    <property type="evidence" value="ECO:0007669"/>
    <property type="project" value="UniProtKB-KW"/>
</dbReference>
<keyword evidence="4 8" id="KW-1133">Transmembrane helix</keyword>
<keyword evidence="9" id="KW-0732">Signal</keyword>
<dbReference type="PANTHER" id="PTHR12128">
    <property type="entry name" value="DIHYDRODIPICOLINATE SYNTHASE"/>
    <property type="match status" value="1"/>
</dbReference>
<dbReference type="PANTHER" id="PTHR12128:SF21">
    <property type="entry name" value="N-ACETYLNEURAMINATE LYASE"/>
    <property type="match status" value="1"/>
</dbReference>
<dbReference type="SUPFAM" id="SSF103473">
    <property type="entry name" value="MFS general substrate transporter"/>
    <property type="match status" value="1"/>
</dbReference>
<comment type="subcellular location">
    <subcellularLocation>
        <location evidence="1">Cytoplasm</location>
    </subcellularLocation>
</comment>
<evidence type="ECO:0000256" key="6">
    <source>
        <dbReference type="ARBA" id="ARBA00023239"/>
    </source>
</evidence>
<dbReference type="SUPFAM" id="SSF117281">
    <property type="entry name" value="Kelch motif"/>
    <property type="match status" value="1"/>
</dbReference>
<keyword evidence="5 8" id="KW-0472">Membrane</keyword>
<name>A0A9X4LF89_9BURK</name>
<evidence type="ECO:0000259" key="10">
    <source>
        <dbReference type="PROSITE" id="PS50850"/>
    </source>
</evidence>
<gene>
    <name evidence="11" type="ORF">EXJ73_05315</name>
</gene>
<feature type="transmembrane region" description="Helical" evidence="8">
    <location>
        <begin position="452"/>
        <end position="476"/>
    </location>
</feature>
<dbReference type="SMART" id="SM01130">
    <property type="entry name" value="DHDPS"/>
    <property type="match status" value="1"/>
</dbReference>
<evidence type="ECO:0000256" key="1">
    <source>
        <dbReference type="ARBA" id="ARBA00004496"/>
    </source>
</evidence>
<dbReference type="AlphaFoldDB" id="A0A9X4LF89"/>
<keyword evidence="3 8" id="KW-0812">Transmembrane</keyword>
<evidence type="ECO:0000313" key="12">
    <source>
        <dbReference type="Proteomes" id="UP001152766"/>
    </source>
</evidence>
<feature type="signal peptide" evidence="9">
    <location>
        <begin position="1"/>
        <end position="26"/>
    </location>
</feature>
<sequence>MLTMLRQLFFAACLLASVTLAAPLRAAELRMSPASEPAIPEPHGLAGMAAVVLPAKEGRAVVLAAGGANFPEKAPWKGGAKAFHTAIYRLDGGAWTKVGDLPSPRAYAAYAAMAKGMVVAGGVDSEKHLAETLLVTADGKTFALAPLPRPVAYAAFAVDNNRLYVIGGQESPTATAALAATYRLDLTKVDPAKPEAAQWETLPGAPFGGRILSIAGALDGKIQVFGGCSLAAGPDGKPARIYHTDGATLIASASEPAQLWASEKPAPLPGNLAAAAMPAPAREGILLVIGGDDGSRYGQPPQEHPGQSNKILAYDPRANAWTPRGDWPEKIATAPALIAGDTLMTVSGETRPGIRTPAVAAMEIGYVLRLVPMDWLIFVLCAIAVGVIVWQARTKGVSRVMADLASASGKPSRAAWIAVGLLFAVAMLNYLDRQLLATMRPPIVRDIPQTDAQFGLLTAIFLFIYSALSPVGGIFADRFSRRLVILVSLVVWSVVTWITGHVRSYEELVAARALMGVSEACYIPAALALITDFHRGPTRSLATGIHMSGIYLGQALAGLGGFVAEAAGWRLTFGVFGLVGVAYALVLILFLKEPGGGHADTAESGAQASAPAERPGLGEILSGVLHVPAFWLLMAIMACASTANWFVLSWLPLLLQEKFNLSLGVAGIAHVGGNCVEDAKALALKAEELGLDGISALAPSYYKPGDLGALIDCCAAIAAAAPKTPFYYYDIPVLTGVNLPMHQFLAEAPARIPTFAGIKFTNPDLVSYRRTLDVAGDGFDVPWGVDETILAALATGAKGGVGSTYNWAPKLYTDLIAAFERGDLAEARRLQSLSIAMIDAIASIGFLGAAKKLMTHLGVPVGPARLPLGNPTQEQFDALLAKLNALGFQDWGAKAV</sequence>
<keyword evidence="2" id="KW-0963">Cytoplasm</keyword>
<feature type="transmembrane region" description="Helical" evidence="8">
    <location>
        <begin position="569"/>
        <end position="591"/>
    </location>
</feature>
<comment type="caution">
    <text evidence="11">The sequence shown here is derived from an EMBL/GenBank/DDBJ whole genome shotgun (WGS) entry which is preliminary data.</text>
</comment>
<dbReference type="GO" id="GO:0022857">
    <property type="term" value="F:transmembrane transporter activity"/>
    <property type="evidence" value="ECO:0007669"/>
    <property type="project" value="InterPro"/>
</dbReference>
<keyword evidence="12" id="KW-1185">Reference proteome</keyword>
<feature type="transmembrane region" description="Helical" evidence="8">
    <location>
        <begin position="630"/>
        <end position="653"/>
    </location>
</feature>
<organism evidence="11 12">
    <name type="scientific">Pelomonas aquatica</name>
    <dbReference type="NCBI Taxonomy" id="431058"/>
    <lineage>
        <taxon>Bacteria</taxon>
        <taxon>Pseudomonadati</taxon>
        <taxon>Pseudomonadota</taxon>
        <taxon>Betaproteobacteria</taxon>
        <taxon>Burkholderiales</taxon>
        <taxon>Sphaerotilaceae</taxon>
        <taxon>Roseateles</taxon>
    </lineage>
</organism>
<dbReference type="InterPro" id="IPR020846">
    <property type="entry name" value="MFS_dom"/>
</dbReference>
<feature type="transmembrane region" description="Helical" evidence="8">
    <location>
        <begin position="541"/>
        <end position="563"/>
    </location>
</feature>
<feature type="transmembrane region" description="Helical" evidence="8">
    <location>
        <begin position="375"/>
        <end position="393"/>
    </location>
</feature>
<dbReference type="InterPro" id="IPR015915">
    <property type="entry name" value="Kelch-typ_b-propeller"/>
</dbReference>
<evidence type="ECO:0000256" key="4">
    <source>
        <dbReference type="ARBA" id="ARBA00022989"/>
    </source>
</evidence>
<dbReference type="Gene3D" id="1.20.1250.20">
    <property type="entry name" value="MFS general substrate transporter like domains"/>
    <property type="match status" value="1"/>
</dbReference>
<accession>A0A9X4LF89</accession>
<dbReference type="InterPro" id="IPR036259">
    <property type="entry name" value="MFS_trans_sf"/>
</dbReference>
<evidence type="ECO:0000256" key="5">
    <source>
        <dbReference type="ARBA" id="ARBA00023136"/>
    </source>
</evidence>
<evidence type="ECO:0000256" key="9">
    <source>
        <dbReference type="SAM" id="SignalP"/>
    </source>
</evidence>
<feature type="transmembrane region" description="Helical" evidence="8">
    <location>
        <begin position="483"/>
        <end position="502"/>
    </location>
</feature>
<evidence type="ECO:0000256" key="2">
    <source>
        <dbReference type="ARBA" id="ARBA00022490"/>
    </source>
</evidence>
<dbReference type="SUPFAM" id="SSF51569">
    <property type="entry name" value="Aldolase"/>
    <property type="match status" value="1"/>
</dbReference>
<feature type="domain" description="Major facilitator superfamily (MFS) profile" evidence="10">
    <location>
        <begin position="418"/>
        <end position="896"/>
    </location>
</feature>
<dbReference type="Pfam" id="PF07690">
    <property type="entry name" value="MFS_1"/>
    <property type="match status" value="1"/>
</dbReference>
<dbReference type="Gene3D" id="3.20.20.70">
    <property type="entry name" value="Aldolase class I"/>
    <property type="match status" value="1"/>
</dbReference>
<feature type="transmembrane region" description="Helical" evidence="8">
    <location>
        <begin position="414"/>
        <end position="432"/>
    </location>
</feature>